<dbReference type="InterPro" id="IPR011642">
    <property type="entry name" value="Gate_dom"/>
</dbReference>
<dbReference type="GO" id="GO:0005525">
    <property type="term" value="F:GTP binding"/>
    <property type="evidence" value="ECO:0007669"/>
    <property type="project" value="UniProtKB-KW"/>
</dbReference>
<dbReference type="Pfam" id="PF07664">
    <property type="entry name" value="FeoB_C"/>
    <property type="match status" value="1"/>
</dbReference>
<comment type="caution">
    <text evidence="17">The sequence shown here is derived from an EMBL/GenBank/DDBJ whole genome shotgun (WGS) entry which is preliminary data.</text>
</comment>
<feature type="transmembrane region" description="Helical" evidence="15">
    <location>
        <begin position="424"/>
        <end position="446"/>
    </location>
</feature>
<keyword evidence="8 15" id="KW-0408">Iron</keyword>
<evidence type="ECO:0000256" key="1">
    <source>
        <dbReference type="ARBA" id="ARBA00004651"/>
    </source>
</evidence>
<feature type="transmembrane region" description="Helical" evidence="15">
    <location>
        <begin position="458"/>
        <end position="478"/>
    </location>
</feature>
<evidence type="ECO:0000256" key="4">
    <source>
        <dbReference type="ARBA" id="ARBA00022496"/>
    </source>
</evidence>
<dbReference type="PANTHER" id="PTHR43185">
    <property type="entry name" value="FERROUS IRON TRANSPORT PROTEIN B"/>
    <property type="match status" value="1"/>
</dbReference>
<evidence type="ECO:0000313" key="17">
    <source>
        <dbReference type="EMBL" id="GHC41545.1"/>
    </source>
</evidence>
<feature type="binding site" evidence="14">
    <location>
        <position position="23"/>
    </location>
    <ligand>
        <name>Mg(2+)</name>
        <dbReference type="ChEBI" id="CHEBI:18420"/>
        <label>2</label>
    </ligand>
</feature>
<evidence type="ECO:0000256" key="5">
    <source>
        <dbReference type="ARBA" id="ARBA00022692"/>
    </source>
</evidence>
<feature type="binding site" evidence="14">
    <location>
        <position position="22"/>
    </location>
    <ligand>
        <name>Mg(2+)</name>
        <dbReference type="ChEBI" id="CHEBI:18420"/>
        <label>1</label>
    </ligand>
</feature>
<feature type="binding site" evidence="13">
    <location>
        <begin position="123"/>
        <end position="126"/>
    </location>
    <ligand>
        <name>GTP</name>
        <dbReference type="ChEBI" id="CHEBI:37565"/>
        <label>1</label>
    </ligand>
</feature>
<feature type="transmembrane region" description="Helical" evidence="15">
    <location>
        <begin position="655"/>
        <end position="678"/>
    </location>
</feature>
<keyword evidence="10 13" id="KW-0342">GTP-binding</keyword>
<accession>A0A918WFM0</accession>
<dbReference type="InterPro" id="IPR027417">
    <property type="entry name" value="P-loop_NTPase"/>
</dbReference>
<dbReference type="InterPro" id="IPR030389">
    <property type="entry name" value="G_FEOB_dom"/>
</dbReference>
<keyword evidence="2 15" id="KW-0813">Transport</keyword>
<evidence type="ECO:0000256" key="3">
    <source>
        <dbReference type="ARBA" id="ARBA00022475"/>
    </source>
</evidence>
<protein>
    <recommendedName>
        <fullName evidence="12 15">Ferrous iron transport protein B</fullName>
    </recommendedName>
</protein>
<keyword evidence="4 15" id="KW-0410">Iron transport</keyword>
<dbReference type="Gene3D" id="3.40.50.300">
    <property type="entry name" value="P-loop containing nucleotide triphosphate hydrolases"/>
    <property type="match status" value="1"/>
</dbReference>
<feature type="transmembrane region" description="Helical" evidence="15">
    <location>
        <begin position="621"/>
        <end position="643"/>
    </location>
</feature>
<dbReference type="PROSITE" id="PS51711">
    <property type="entry name" value="G_FEOB"/>
    <property type="match status" value="1"/>
</dbReference>
<dbReference type="GO" id="GO:0005886">
    <property type="term" value="C:plasma membrane"/>
    <property type="evidence" value="ECO:0007669"/>
    <property type="project" value="UniProtKB-SubCell"/>
</dbReference>
<dbReference type="InterPro" id="IPR050860">
    <property type="entry name" value="FeoB_GTPase"/>
</dbReference>
<feature type="binding site" evidence="13">
    <location>
        <begin position="58"/>
        <end position="61"/>
    </location>
    <ligand>
        <name>GTP</name>
        <dbReference type="ChEBI" id="CHEBI:37565"/>
        <label>1</label>
    </ligand>
</feature>
<evidence type="ECO:0000256" key="12">
    <source>
        <dbReference type="NCBIfam" id="TIGR00437"/>
    </source>
</evidence>
<dbReference type="EMBL" id="BMXI01000001">
    <property type="protein sequence ID" value="GHC41545.1"/>
    <property type="molecule type" value="Genomic_DNA"/>
</dbReference>
<dbReference type="InterPro" id="IPR006073">
    <property type="entry name" value="GTP-bd"/>
</dbReference>
<dbReference type="InterPro" id="IPR005225">
    <property type="entry name" value="Small_GTP-bd"/>
</dbReference>
<dbReference type="InterPro" id="IPR011640">
    <property type="entry name" value="Fe2_transport_prot_B_C"/>
</dbReference>
<evidence type="ECO:0000259" key="16">
    <source>
        <dbReference type="PROSITE" id="PS51711"/>
    </source>
</evidence>
<keyword evidence="9" id="KW-0406">Ion transport</keyword>
<dbReference type="PANTHER" id="PTHR43185:SF1">
    <property type="entry name" value="FE(2+) TRANSPORTER FEOB"/>
    <property type="match status" value="1"/>
</dbReference>
<dbReference type="Proteomes" id="UP000644507">
    <property type="component" value="Unassembled WGS sequence"/>
</dbReference>
<reference evidence="17" key="2">
    <citation type="submission" date="2020-09" db="EMBL/GenBank/DDBJ databases">
        <authorList>
            <person name="Sun Q."/>
            <person name="Kim S."/>
        </authorList>
    </citation>
    <scope>NUCLEOTIDE SEQUENCE</scope>
    <source>
        <strain evidence="17">KCTC 12988</strain>
    </source>
</reference>
<evidence type="ECO:0000256" key="6">
    <source>
        <dbReference type="ARBA" id="ARBA00022741"/>
    </source>
</evidence>
<dbReference type="AlphaFoldDB" id="A0A918WFM0"/>
<keyword evidence="5 15" id="KW-0812">Transmembrane</keyword>
<evidence type="ECO:0000313" key="18">
    <source>
        <dbReference type="Proteomes" id="UP000644507"/>
    </source>
</evidence>
<feature type="binding site" evidence="14">
    <location>
        <position position="25"/>
    </location>
    <ligand>
        <name>Mg(2+)</name>
        <dbReference type="ChEBI" id="CHEBI:18420"/>
        <label>2</label>
    </ligand>
</feature>
<comment type="subcellular location">
    <subcellularLocation>
        <location evidence="15">Cell inner membrane</location>
        <topology evidence="15">Multi-pass membrane protein</topology>
    </subcellularLocation>
    <subcellularLocation>
        <location evidence="1">Cell membrane</location>
        <topology evidence="1">Multi-pass membrane protein</topology>
    </subcellularLocation>
</comment>
<keyword evidence="6 13" id="KW-0547">Nucleotide-binding</keyword>
<proteinExistence type="inferred from homology"/>
<dbReference type="NCBIfam" id="TIGR00231">
    <property type="entry name" value="small_GTP"/>
    <property type="match status" value="1"/>
</dbReference>
<keyword evidence="14" id="KW-0479">Metal-binding</keyword>
<comment type="function">
    <text evidence="15">Probable transporter of a GTP-driven Fe(2+) uptake system.</text>
</comment>
<comment type="similarity">
    <text evidence="15">Belongs to the TRAFAC class TrmE-Era-EngA-EngB-Septin-like GTPase superfamily. FeoB GTPase (TC 9.A.8) family.</text>
</comment>
<feature type="transmembrane region" description="Helical" evidence="15">
    <location>
        <begin position="518"/>
        <end position="539"/>
    </location>
</feature>
<feature type="binding site" evidence="14">
    <location>
        <position position="26"/>
    </location>
    <ligand>
        <name>Mg(2+)</name>
        <dbReference type="ChEBI" id="CHEBI:18420"/>
        <label>2</label>
    </ligand>
</feature>
<sequence>MEEVPRLVLVGHPNVGKSTLFNALTGGKAKVGNYPGVTVSHKTGEFFTPHGKKAELVDLPGCLSLVSRAADEAVTRDVLLGGISGEKVPDLVVIVLDASALERHLPLALQVVELGFPSLVVLNKIDLAEKNGTRINHELLAEELGLPVVPLQADAGKGVLDLKQALRFPLPLPPHPAWHESGPVVKAQEELAKKLEDLGEPHPKRQAWMLLADKDYRSGGSELSQEAQAQAVSIADELSANGETAEDILEKARRDRVRDLSGLVVTHQSAEGADGLSFSDKLDGELLHPIRGWFYFLAIFFLVFWALFKWSGIPMDLIEGGFEALGGAVSGMLPPGLLNDLLVDGIIAGIGGVVVFLPQILFLFFFLGVLESTGYMARAAFLMDGVMSKVGLSGRSFLPLLSGYACAIPGVMAARSVPSAKERLLTILILPWMSCSARLPVYLLLIPLLVAGSLAQGLVLFGLYFLGTASAFIAALILRGKVGIAKDHQPSFLMEMPRYQKPDWGFIFRHLIDRAGSFLKKAGTVILALSIILWVLGAFPKAPSGEEQDQFNYSAMSRIGDVIEPVVKPLGWDHRLGTAMLASFAAREVFNSQVAISYAIEEGDDEEKTRSDIREEFRSSYSIATVLSLLVFYVFALQCLPTTAVVSREANSWKWAVVQLVGMSLFAYLAALITFQLVSLLT</sequence>
<feature type="transmembrane region" description="Helical" evidence="15">
    <location>
        <begin position="292"/>
        <end position="308"/>
    </location>
</feature>
<keyword evidence="11 15" id="KW-0472">Membrane</keyword>
<keyword evidence="3" id="KW-1003">Cell membrane</keyword>
<reference evidence="17" key="1">
    <citation type="journal article" date="2014" name="Int. J. Syst. Evol. Microbiol.">
        <title>Complete genome sequence of Corynebacterium casei LMG S-19264T (=DSM 44701T), isolated from a smear-ripened cheese.</title>
        <authorList>
            <consortium name="US DOE Joint Genome Institute (JGI-PGF)"/>
            <person name="Walter F."/>
            <person name="Albersmeier A."/>
            <person name="Kalinowski J."/>
            <person name="Ruckert C."/>
        </authorList>
    </citation>
    <scope>NUCLEOTIDE SEQUENCE</scope>
    <source>
        <strain evidence="17">KCTC 12988</strain>
    </source>
</reference>
<name>A0A918WFM0_9BACT</name>
<dbReference type="SUPFAM" id="SSF52540">
    <property type="entry name" value="P-loop containing nucleoside triphosphate hydrolases"/>
    <property type="match status" value="1"/>
</dbReference>
<dbReference type="CDD" id="cd01879">
    <property type="entry name" value="FeoB"/>
    <property type="match status" value="1"/>
</dbReference>
<feature type="transmembrane region" description="Helical" evidence="15">
    <location>
        <begin position="341"/>
        <end position="370"/>
    </location>
</feature>
<dbReference type="NCBIfam" id="TIGR00437">
    <property type="entry name" value="feoB"/>
    <property type="match status" value="1"/>
</dbReference>
<evidence type="ECO:0000256" key="15">
    <source>
        <dbReference type="RuleBase" id="RU362098"/>
    </source>
</evidence>
<dbReference type="GO" id="GO:0015093">
    <property type="term" value="F:ferrous iron transmembrane transporter activity"/>
    <property type="evidence" value="ECO:0007669"/>
    <property type="project" value="UniProtKB-UniRule"/>
</dbReference>
<evidence type="ECO:0000256" key="13">
    <source>
        <dbReference type="PIRSR" id="PIRSR603373-1"/>
    </source>
</evidence>
<dbReference type="GO" id="GO:0046872">
    <property type="term" value="F:metal ion binding"/>
    <property type="evidence" value="ECO:0007669"/>
    <property type="project" value="UniProtKB-KW"/>
</dbReference>
<keyword evidence="7 15" id="KW-1133">Transmembrane helix</keyword>
<evidence type="ECO:0000256" key="2">
    <source>
        <dbReference type="ARBA" id="ARBA00022448"/>
    </source>
</evidence>
<gene>
    <name evidence="17" type="primary">feoB</name>
    <name evidence="17" type="ORF">GCM10007100_02940</name>
</gene>
<evidence type="ECO:0000256" key="8">
    <source>
        <dbReference type="ARBA" id="ARBA00023004"/>
    </source>
</evidence>
<evidence type="ECO:0000256" key="7">
    <source>
        <dbReference type="ARBA" id="ARBA00022989"/>
    </source>
</evidence>
<dbReference type="Pfam" id="PF07670">
    <property type="entry name" value="Gate"/>
    <property type="match status" value="2"/>
</dbReference>
<keyword evidence="18" id="KW-1185">Reference proteome</keyword>
<dbReference type="RefSeq" id="WP_229809351.1">
    <property type="nucleotide sequence ID" value="NZ_BMXI01000001.1"/>
</dbReference>
<dbReference type="PRINTS" id="PR00326">
    <property type="entry name" value="GTP1OBG"/>
</dbReference>
<dbReference type="Pfam" id="PF02421">
    <property type="entry name" value="FeoB_N"/>
    <property type="match status" value="1"/>
</dbReference>
<evidence type="ECO:0000256" key="11">
    <source>
        <dbReference type="ARBA" id="ARBA00023136"/>
    </source>
</evidence>
<organism evidence="17 18">
    <name type="scientific">Roseibacillus persicicus</name>
    <dbReference type="NCBI Taxonomy" id="454148"/>
    <lineage>
        <taxon>Bacteria</taxon>
        <taxon>Pseudomonadati</taxon>
        <taxon>Verrucomicrobiota</taxon>
        <taxon>Verrucomicrobiia</taxon>
        <taxon>Verrucomicrobiales</taxon>
        <taxon>Verrucomicrobiaceae</taxon>
        <taxon>Roseibacillus</taxon>
    </lineage>
</organism>
<feature type="transmembrane region" description="Helical" evidence="15">
    <location>
        <begin position="390"/>
        <end position="412"/>
    </location>
</feature>
<evidence type="ECO:0000256" key="10">
    <source>
        <dbReference type="ARBA" id="ARBA00023134"/>
    </source>
</evidence>
<feature type="domain" description="FeoB-type G" evidence="16">
    <location>
        <begin position="4"/>
        <end position="172"/>
    </location>
</feature>
<keyword evidence="14" id="KW-0460">Magnesium</keyword>
<feature type="binding site" evidence="13">
    <location>
        <begin position="11"/>
        <end position="18"/>
    </location>
    <ligand>
        <name>GTP</name>
        <dbReference type="ChEBI" id="CHEBI:37565"/>
        <label>1</label>
    </ligand>
</feature>
<evidence type="ECO:0000256" key="14">
    <source>
        <dbReference type="PIRSR" id="PIRSR603373-2"/>
    </source>
</evidence>
<evidence type="ECO:0000256" key="9">
    <source>
        <dbReference type="ARBA" id="ARBA00023065"/>
    </source>
</evidence>
<dbReference type="InterPro" id="IPR003373">
    <property type="entry name" value="Fe2_transport_prot-B"/>
</dbReference>